<evidence type="ECO:0000313" key="3">
    <source>
        <dbReference type="EMBL" id="MDT0686098.1"/>
    </source>
</evidence>
<dbReference type="InterPro" id="IPR045864">
    <property type="entry name" value="aa-tRNA-synth_II/BPL/LPL"/>
</dbReference>
<keyword evidence="4" id="KW-1185">Reference proteome</keyword>
<evidence type="ECO:0000256" key="1">
    <source>
        <dbReference type="ARBA" id="ARBA00022598"/>
    </source>
</evidence>
<protein>
    <submittedName>
        <fullName evidence="3">Biotin--[acetyl-CoA-carboxylase] ligase</fullName>
        <ecNumber evidence="3">6.3.4.15</ecNumber>
    </submittedName>
</protein>
<dbReference type="PANTHER" id="PTHR12835">
    <property type="entry name" value="BIOTIN PROTEIN LIGASE"/>
    <property type="match status" value="1"/>
</dbReference>
<evidence type="ECO:0000259" key="2">
    <source>
        <dbReference type="PROSITE" id="PS51733"/>
    </source>
</evidence>
<dbReference type="PROSITE" id="PS51733">
    <property type="entry name" value="BPL_LPL_CATALYTIC"/>
    <property type="match status" value="1"/>
</dbReference>
<dbReference type="Pfam" id="PF03099">
    <property type="entry name" value="BPL_LplA_LipB"/>
    <property type="match status" value="1"/>
</dbReference>
<dbReference type="GO" id="GO:0004077">
    <property type="term" value="F:biotin--[biotin carboxyl-carrier protein] ligase activity"/>
    <property type="evidence" value="ECO:0007669"/>
    <property type="project" value="UniProtKB-EC"/>
</dbReference>
<gene>
    <name evidence="3" type="ORF">RM541_06960</name>
</gene>
<reference evidence="3 4" key="1">
    <citation type="submission" date="2023-09" db="EMBL/GenBank/DDBJ databases">
        <authorList>
            <person name="Rey-Velasco X."/>
        </authorList>
    </citation>
    <scope>NUCLEOTIDE SEQUENCE [LARGE SCALE GENOMIC DNA]</scope>
    <source>
        <strain evidence="3 4">F225</strain>
    </source>
</reference>
<feature type="domain" description="BPL/LPL catalytic" evidence="2">
    <location>
        <begin position="1"/>
        <end position="177"/>
    </location>
</feature>
<keyword evidence="1 3" id="KW-0436">Ligase</keyword>
<dbReference type="RefSeq" id="WP_311499496.1">
    <property type="nucleotide sequence ID" value="NZ_JAVRHN010000004.1"/>
</dbReference>
<comment type="caution">
    <text evidence="3">The sequence shown here is derived from an EMBL/GenBank/DDBJ whole genome shotgun (WGS) entry which is preliminary data.</text>
</comment>
<dbReference type="EC" id="6.3.4.15" evidence="3"/>
<dbReference type="InterPro" id="IPR004143">
    <property type="entry name" value="BPL_LPL_catalytic"/>
</dbReference>
<dbReference type="PANTHER" id="PTHR12835:SF5">
    <property type="entry name" value="BIOTIN--PROTEIN LIGASE"/>
    <property type="match status" value="1"/>
</dbReference>
<organism evidence="3 4">
    <name type="scientific">Autumnicola psychrophila</name>
    <dbReference type="NCBI Taxonomy" id="3075592"/>
    <lineage>
        <taxon>Bacteria</taxon>
        <taxon>Pseudomonadati</taxon>
        <taxon>Bacteroidota</taxon>
        <taxon>Flavobacteriia</taxon>
        <taxon>Flavobacteriales</taxon>
        <taxon>Flavobacteriaceae</taxon>
        <taxon>Autumnicola</taxon>
    </lineage>
</organism>
<dbReference type="NCBIfam" id="TIGR00121">
    <property type="entry name" value="birA_ligase"/>
    <property type="match status" value="1"/>
</dbReference>
<dbReference type="Gene3D" id="3.30.930.10">
    <property type="entry name" value="Bira Bifunctional Protein, Domain 2"/>
    <property type="match status" value="1"/>
</dbReference>
<evidence type="ECO:0000313" key="4">
    <source>
        <dbReference type="Proteomes" id="UP001253848"/>
    </source>
</evidence>
<dbReference type="CDD" id="cd16442">
    <property type="entry name" value="BPL"/>
    <property type="match status" value="1"/>
</dbReference>
<proteinExistence type="predicted"/>
<name>A0ABU3DR58_9FLAO</name>
<dbReference type="SUPFAM" id="SSF55681">
    <property type="entry name" value="Class II aaRS and biotin synthetases"/>
    <property type="match status" value="1"/>
</dbReference>
<dbReference type="InterPro" id="IPR004408">
    <property type="entry name" value="Biotin_CoA_COase_ligase"/>
</dbReference>
<dbReference type="Proteomes" id="UP001253848">
    <property type="component" value="Unassembled WGS sequence"/>
</dbReference>
<dbReference type="EMBL" id="JAVRHN010000004">
    <property type="protein sequence ID" value="MDT0686098.1"/>
    <property type="molecule type" value="Genomic_DNA"/>
</dbReference>
<sequence length="243" mass="27172">MRIIKVNAINSTNEFARDLYHGKSTFEPVCVVAHCQTKGKGQRGAGWVSNPGENLTFSVLYPHVDFAVEDQFFLSAAVALAIADVLKKYEIPKVAVKWPNDIMSANFKLCGILIENILKNANISASVLGIGLNVNQMEFQNLPQAGSMQQMSGQNFNLDRLLENLLDAIEKGLQTLAAHQKQLLLDEYISKMFRKDKVSAFEFPDGSHLTGIIRGVTREGRLFVETEDSDYKTFDLKEIKLLF</sequence>
<accession>A0ABU3DR58</accession>